<dbReference type="Gene3D" id="3.40.50.410">
    <property type="entry name" value="von Willebrand factor, type A domain"/>
    <property type="match status" value="2"/>
</dbReference>
<reference evidence="4" key="1">
    <citation type="submission" date="2016-06" db="UniProtKB">
        <authorList>
            <consortium name="WormBaseParasite"/>
        </authorList>
    </citation>
    <scope>IDENTIFICATION</scope>
</reference>
<dbReference type="EMBL" id="UYWY01021206">
    <property type="protein sequence ID" value="VDM43635.1"/>
    <property type="molecule type" value="Genomic_DNA"/>
</dbReference>
<dbReference type="SUPFAM" id="SSF53300">
    <property type="entry name" value="vWA-like"/>
    <property type="match status" value="2"/>
</dbReference>
<evidence type="ECO:0000313" key="4">
    <source>
        <dbReference type="WBParaSite" id="TCNE_0001231401-mRNA-1"/>
    </source>
</evidence>
<dbReference type="InterPro" id="IPR050525">
    <property type="entry name" value="ECM_Assembly_Org"/>
</dbReference>
<dbReference type="WBParaSite" id="TCNE_0001231401-mRNA-1">
    <property type="protein sequence ID" value="TCNE_0001231401-mRNA-1"/>
    <property type="gene ID" value="TCNE_0001231401"/>
</dbReference>
<proteinExistence type="predicted"/>
<dbReference type="AlphaFoldDB" id="A0A183UUZ4"/>
<feature type="domain" description="VWFA" evidence="1">
    <location>
        <begin position="171"/>
        <end position="335"/>
    </location>
</feature>
<evidence type="ECO:0000313" key="2">
    <source>
        <dbReference type="EMBL" id="VDM43635.1"/>
    </source>
</evidence>
<dbReference type="SMART" id="SM00327">
    <property type="entry name" value="VWA"/>
    <property type="match status" value="1"/>
</dbReference>
<dbReference type="PANTHER" id="PTHR24020">
    <property type="entry name" value="COLLAGEN ALPHA"/>
    <property type="match status" value="1"/>
</dbReference>
<dbReference type="Proteomes" id="UP000050794">
    <property type="component" value="Unassembled WGS sequence"/>
</dbReference>
<accession>A0A183UUZ4</accession>
<sequence>MMRRDDETVPVLIVKGSEIVKKFYSLLCLQCQNPFSFVVSDSGVVNRGAGTGLNQFQRIIAIARNVASELKIGSGGHRAAILEYSSVARLRKWPRYFFEHISVSICIFSKTALQEVINQLPYVQGSTDTGSAIGVVLDEFVSSRRNGVPLVIFTISDGYHRTKCISGCQLDVVLLMDFSGGAKDKRDAYIELASSLIKNLHLGPFDVQVAMIRYSGPGRADTVFHLNKHTNANDAVLEMAKAPHMGGTTRTGEAIKFAMSEFDEKNGGRKNAKKIIVLFTDGYSQEDPAEAAQLARRSGIEMNAVAVEDELVPPDTDQLVAIATESVQIIETRHF</sequence>
<dbReference type="PROSITE" id="PS50234">
    <property type="entry name" value="VWFA"/>
    <property type="match status" value="2"/>
</dbReference>
<reference evidence="2 3" key="2">
    <citation type="submission" date="2018-11" db="EMBL/GenBank/DDBJ databases">
        <authorList>
            <consortium name="Pathogen Informatics"/>
        </authorList>
    </citation>
    <scope>NUCLEOTIDE SEQUENCE [LARGE SCALE GENOMIC DNA]</scope>
</reference>
<evidence type="ECO:0000259" key="1">
    <source>
        <dbReference type="PROSITE" id="PS50234"/>
    </source>
</evidence>
<evidence type="ECO:0000313" key="3">
    <source>
        <dbReference type="Proteomes" id="UP000050794"/>
    </source>
</evidence>
<dbReference type="InterPro" id="IPR002035">
    <property type="entry name" value="VWF_A"/>
</dbReference>
<keyword evidence="3" id="KW-1185">Reference proteome</keyword>
<organism evidence="3 4">
    <name type="scientific">Toxocara canis</name>
    <name type="common">Canine roundworm</name>
    <dbReference type="NCBI Taxonomy" id="6265"/>
    <lineage>
        <taxon>Eukaryota</taxon>
        <taxon>Metazoa</taxon>
        <taxon>Ecdysozoa</taxon>
        <taxon>Nematoda</taxon>
        <taxon>Chromadorea</taxon>
        <taxon>Rhabditida</taxon>
        <taxon>Spirurina</taxon>
        <taxon>Ascaridomorpha</taxon>
        <taxon>Ascaridoidea</taxon>
        <taxon>Toxocaridae</taxon>
        <taxon>Toxocara</taxon>
    </lineage>
</organism>
<feature type="domain" description="VWFA" evidence="1">
    <location>
        <begin position="34"/>
        <end position="158"/>
    </location>
</feature>
<gene>
    <name evidence="2" type="ORF">TCNE_LOCUS12314</name>
</gene>
<name>A0A183UUZ4_TOXCA</name>
<dbReference type="PANTHER" id="PTHR24020:SF84">
    <property type="entry name" value="VWFA DOMAIN-CONTAINING PROTEIN"/>
    <property type="match status" value="1"/>
</dbReference>
<dbReference type="Pfam" id="PF00092">
    <property type="entry name" value="VWA"/>
    <property type="match status" value="2"/>
</dbReference>
<protein>
    <submittedName>
        <fullName evidence="4">VWFA domain-containing protein</fullName>
    </submittedName>
</protein>
<dbReference type="InterPro" id="IPR036465">
    <property type="entry name" value="vWFA_dom_sf"/>
</dbReference>